<protein>
    <submittedName>
        <fullName evidence="3">Uncharacterized protein</fullName>
    </submittedName>
</protein>
<reference evidence="4" key="1">
    <citation type="journal article" date="2021" name="Microbiol. Resour. Announc.">
        <title>LGAAP: Leishmaniinae Genome Assembly and Annotation Pipeline.</title>
        <authorList>
            <person name="Almutairi H."/>
            <person name="Urbaniak M.D."/>
            <person name="Bates M.D."/>
            <person name="Jariyapan N."/>
            <person name="Kwakye-Nuako G."/>
            <person name="Thomaz-Soccol V."/>
            <person name="Al-Salem W.S."/>
            <person name="Dillon R.J."/>
            <person name="Bates P.A."/>
            <person name="Gatherer D."/>
        </authorList>
    </citation>
    <scope>NUCLEOTIDE SEQUENCE [LARGE SCALE GENOMIC DNA]</scope>
</reference>
<sequence>MQREVRMGSPFGHKMFERHNSSGDVHLCSRSIGGQQCVPPLTMAGASSLTASLAALSCVIVFSLYAVGFTVMMLAMAHRWRAVRRAHRKLLANTPTFPMATSSEEANIRMGMASGAPATRTAIPAGSRGSLQASDRKARRLVRQQSALEGNADIEDERAEALGSETAVDEAELLPHRTSRLLGNNRLGKAGSSVAGTRQRLPSSLDGAASAVPKMLVVAKLLQLEDQDLTAVHDEAHDVSVARREQVGRARSMETPSLSLVSSEASYILSGASVTEVGSCRCGHGGHHLRKRLSVSRSETTIATAARASGMATRSAPSSALSIYHSSESPSASLPNSVDATTEAVGTASTQLPTSPVLLRYAPLSLSHFTRIPRLPRCASTPYVWCAYEEDAKVHEPNAFAAMAATSPLVYPPSKEMMSGVSIRSPATASRNGSSGMVALADA</sequence>
<dbReference type="KEGG" id="lmat:92517095"/>
<dbReference type="GeneID" id="92517095"/>
<dbReference type="AlphaFoldDB" id="A0A836GPJ5"/>
<feature type="region of interest" description="Disordered" evidence="1">
    <location>
        <begin position="118"/>
        <end position="137"/>
    </location>
</feature>
<feature type="compositionally biased region" description="Low complexity" evidence="1">
    <location>
        <begin position="326"/>
        <end position="337"/>
    </location>
</feature>
<evidence type="ECO:0000256" key="2">
    <source>
        <dbReference type="SAM" id="Phobius"/>
    </source>
</evidence>
<evidence type="ECO:0000256" key="1">
    <source>
        <dbReference type="SAM" id="MobiDB-lite"/>
    </source>
</evidence>
<keyword evidence="4" id="KW-1185">Reference proteome</keyword>
<keyword evidence="2" id="KW-0472">Membrane</keyword>
<dbReference type="OrthoDB" id="10458232at2759"/>
<evidence type="ECO:0000313" key="3">
    <source>
        <dbReference type="EMBL" id="KAG5485787.1"/>
    </source>
</evidence>
<comment type="caution">
    <text evidence="3">The sequence shown here is derived from an EMBL/GenBank/DDBJ whole genome shotgun (WGS) entry which is preliminary data.</text>
</comment>
<feature type="transmembrane region" description="Helical" evidence="2">
    <location>
        <begin position="49"/>
        <end position="75"/>
    </location>
</feature>
<organism evidence="3 4">
    <name type="scientific">Leishmania martiniquensis</name>
    <dbReference type="NCBI Taxonomy" id="1580590"/>
    <lineage>
        <taxon>Eukaryota</taxon>
        <taxon>Discoba</taxon>
        <taxon>Euglenozoa</taxon>
        <taxon>Kinetoplastea</taxon>
        <taxon>Metakinetoplastina</taxon>
        <taxon>Trypanosomatida</taxon>
        <taxon>Trypanosomatidae</taxon>
        <taxon>Leishmaniinae</taxon>
        <taxon>Leishmania</taxon>
    </lineage>
</organism>
<keyword evidence="2" id="KW-0812">Transmembrane</keyword>
<feature type="region of interest" description="Disordered" evidence="1">
    <location>
        <begin position="321"/>
        <end position="349"/>
    </location>
</feature>
<name>A0A836GPJ5_9TRYP</name>
<accession>A0A836GPJ5</accession>
<dbReference type="EMBL" id="JAFEUZ010000008">
    <property type="protein sequence ID" value="KAG5485787.1"/>
    <property type="molecule type" value="Genomic_DNA"/>
</dbReference>
<evidence type="ECO:0000313" key="4">
    <source>
        <dbReference type="Proteomes" id="UP000673552"/>
    </source>
</evidence>
<dbReference type="RefSeq" id="XP_067180940.1">
    <property type="nucleotide sequence ID" value="XM_067324583.1"/>
</dbReference>
<keyword evidence="2" id="KW-1133">Transmembrane helix</keyword>
<reference evidence="4" key="2">
    <citation type="journal article" date="2021" name="Sci. Data">
        <title>Chromosome-scale genome sequencing, assembly and annotation of six genomes from subfamily Leishmaniinae.</title>
        <authorList>
            <person name="Almutairi H."/>
            <person name="Urbaniak M.D."/>
            <person name="Bates M.D."/>
            <person name="Jariyapan N."/>
            <person name="Kwakye-Nuako G."/>
            <person name="Thomaz Soccol V."/>
            <person name="Al-Salem W.S."/>
            <person name="Dillon R.J."/>
            <person name="Bates P.A."/>
            <person name="Gatherer D."/>
        </authorList>
    </citation>
    <scope>NUCLEOTIDE SEQUENCE [LARGE SCALE GENOMIC DNA]</scope>
</reference>
<dbReference type="Proteomes" id="UP000673552">
    <property type="component" value="Unassembled WGS sequence"/>
</dbReference>
<gene>
    <name evidence="3" type="ORF">LSCM1_07199</name>
</gene>
<proteinExistence type="predicted"/>